<sequence>MREISQKDLNLAFGAGETDPNTQLLNDLGNNMAWGAALGAPGGLGSAALGAAGGALQTVGQGLIDHGPVNVPIPVLIGPSWNGSGSGYNSATSSSGSGS</sequence>
<organism evidence="2">
    <name type="scientific">Klebsiella pneumoniae</name>
    <dbReference type="NCBI Taxonomy" id="573"/>
    <lineage>
        <taxon>Bacteria</taxon>
        <taxon>Pseudomonadati</taxon>
        <taxon>Pseudomonadota</taxon>
        <taxon>Gammaproteobacteria</taxon>
        <taxon>Enterobacterales</taxon>
        <taxon>Enterobacteriaceae</taxon>
        <taxon>Klebsiella/Raoultella group</taxon>
        <taxon>Klebsiella</taxon>
        <taxon>Klebsiella pneumoniae complex</taxon>
    </lineage>
</organism>
<name>A0A9J6RT93_KLEPN</name>
<gene>
    <name evidence="2" type="primary">mceA</name>
    <name evidence="2" type="ORF">GJJ18_01010</name>
</gene>
<proteinExistence type="predicted"/>
<dbReference type="RefSeq" id="WP_071785591.1">
    <property type="nucleotide sequence ID" value="NZ_AP025246.1"/>
</dbReference>
<feature type="compositionally biased region" description="Low complexity" evidence="1">
    <location>
        <begin position="87"/>
        <end position="99"/>
    </location>
</feature>
<protein>
    <submittedName>
        <fullName evidence="2">Microcin E492</fullName>
    </submittedName>
</protein>
<reference evidence="2" key="1">
    <citation type="submission" date="2019-10" db="EMBL/GenBank/DDBJ databases">
        <title>Molecular typing, antibiotic resistance determination and virulence profiling for 36 multidrug-resistant clinical Klebsiella pneumoniae isolates using second- and third-generation sequencing.</title>
        <authorList>
            <person name="Shelenkov A."/>
            <person name="Mikhaylova Y."/>
            <person name="Yanushevich Y."/>
            <person name="Samoilov A."/>
            <person name="Petrova L."/>
            <person name="Fomina V."/>
            <person name="Gusarov V."/>
            <person name="Zamyatin M."/>
            <person name="Shagin D."/>
        </authorList>
    </citation>
    <scope>NUCLEOTIDE SEQUENCE [LARGE SCALE GENOMIC DNA]</scope>
    <source>
        <strain evidence="2">CriePir115</strain>
    </source>
</reference>
<dbReference type="AlphaFoldDB" id="A0A9J6RT93"/>
<dbReference type="SMR" id="A0A9J6RT93"/>
<evidence type="ECO:0000256" key="1">
    <source>
        <dbReference type="SAM" id="MobiDB-lite"/>
    </source>
</evidence>
<accession>A0A9J6RT93</accession>
<evidence type="ECO:0000313" key="2">
    <source>
        <dbReference type="EMBL" id="MRL34004.1"/>
    </source>
</evidence>
<comment type="caution">
    <text evidence="2">The sequence shown here is derived from an EMBL/GenBank/DDBJ whole genome shotgun (WGS) entry which is preliminary data.</text>
</comment>
<feature type="region of interest" description="Disordered" evidence="1">
    <location>
        <begin position="80"/>
        <end position="99"/>
    </location>
</feature>
<dbReference type="EMBL" id="WJWF01000001">
    <property type="protein sequence ID" value="MRL34004.1"/>
    <property type="molecule type" value="Genomic_DNA"/>
</dbReference>